<keyword evidence="3" id="KW-1185">Reference proteome</keyword>
<protein>
    <submittedName>
        <fullName evidence="2">Uncharacterized protein</fullName>
    </submittedName>
</protein>
<dbReference type="Proteomes" id="UP000586827">
    <property type="component" value="Unassembled WGS sequence"/>
</dbReference>
<proteinExistence type="predicted"/>
<evidence type="ECO:0000256" key="1">
    <source>
        <dbReference type="SAM" id="MobiDB-lite"/>
    </source>
</evidence>
<accession>A0A849C5B6</accession>
<comment type="caution">
    <text evidence="2">The sequence shown here is derived from an EMBL/GenBank/DDBJ whole genome shotgun (WGS) entry which is preliminary data.</text>
</comment>
<reference evidence="2 3" key="1">
    <citation type="submission" date="2020-05" db="EMBL/GenBank/DDBJ databases">
        <title>MicrobeNet Type strains.</title>
        <authorList>
            <person name="Nicholson A.C."/>
        </authorList>
    </citation>
    <scope>NUCLEOTIDE SEQUENCE [LARGE SCALE GENOMIC DNA]</scope>
    <source>
        <strain evidence="2 3">JCM 3224</strain>
    </source>
</reference>
<sequence length="272" mass="28640">MDSEAVNTRGAARIAAAVLATMVSVAGCGSPDTGTDATPEPASPCADGSGGYRPPAQVCESTVVWSAEPGIDLYSSEATLARAGAEADFISGFAGPQYAYPGYSDAIDPERAKRYKNDIYRGIHSGTLLTHLQEIQPTQDGFHVKYCVVFNEIAVRRDVVGDDLIGSYDRGSAVGVRFTRAASDPGAPATTAAPATRYSPAPDRLHWQAPTSNVFDGWTVSFPEGEDVTDRAGCDAWALSLYPDAPEKNESIDLATAPPVQPAYPGWPAPPD</sequence>
<feature type="region of interest" description="Disordered" evidence="1">
    <location>
        <begin position="31"/>
        <end position="51"/>
    </location>
</feature>
<dbReference type="EMBL" id="JABELX010000011">
    <property type="protein sequence ID" value="NNH73822.1"/>
    <property type="molecule type" value="Genomic_DNA"/>
</dbReference>
<evidence type="ECO:0000313" key="3">
    <source>
        <dbReference type="Proteomes" id="UP000586827"/>
    </source>
</evidence>
<name>A0A849C5B6_9NOCA</name>
<dbReference type="RefSeq" id="WP_157552278.1">
    <property type="nucleotide sequence ID" value="NZ_JABELX010000011.1"/>
</dbReference>
<gene>
    <name evidence="2" type="ORF">HLB23_28885</name>
</gene>
<organism evidence="2 3">
    <name type="scientific">Nocardia uniformis</name>
    <dbReference type="NCBI Taxonomy" id="53432"/>
    <lineage>
        <taxon>Bacteria</taxon>
        <taxon>Bacillati</taxon>
        <taxon>Actinomycetota</taxon>
        <taxon>Actinomycetes</taxon>
        <taxon>Mycobacteriales</taxon>
        <taxon>Nocardiaceae</taxon>
        <taxon>Nocardia</taxon>
    </lineage>
</organism>
<evidence type="ECO:0000313" key="2">
    <source>
        <dbReference type="EMBL" id="NNH73822.1"/>
    </source>
</evidence>
<dbReference type="AlphaFoldDB" id="A0A849C5B6"/>